<feature type="compositionally biased region" description="Low complexity" evidence="7">
    <location>
        <begin position="1058"/>
        <end position="1077"/>
    </location>
</feature>
<dbReference type="Gene3D" id="3.30.40.10">
    <property type="entry name" value="Zinc/RING finger domain, C3HC4 (zinc finger)"/>
    <property type="match status" value="1"/>
</dbReference>
<dbReference type="STRING" id="68775.A0A5C3LSV0"/>
<feature type="compositionally biased region" description="Low complexity" evidence="7">
    <location>
        <begin position="1127"/>
        <end position="1140"/>
    </location>
</feature>
<evidence type="ECO:0000256" key="4">
    <source>
        <dbReference type="ARBA" id="ARBA00022771"/>
    </source>
</evidence>
<dbReference type="SMART" id="SM00558">
    <property type="entry name" value="JmjC"/>
    <property type="match status" value="1"/>
</dbReference>
<dbReference type="Proteomes" id="UP000308652">
    <property type="component" value="Unassembled WGS sequence"/>
</dbReference>
<dbReference type="SUPFAM" id="SSF51197">
    <property type="entry name" value="Clavaminate synthase-like"/>
    <property type="match status" value="1"/>
</dbReference>
<dbReference type="PROSITE" id="PS51805">
    <property type="entry name" value="EPHD"/>
    <property type="match status" value="1"/>
</dbReference>
<dbReference type="PROSITE" id="PS51183">
    <property type="entry name" value="JMJN"/>
    <property type="match status" value="1"/>
</dbReference>
<dbReference type="GO" id="GO:0010468">
    <property type="term" value="P:regulation of gene expression"/>
    <property type="evidence" value="ECO:0007669"/>
    <property type="project" value="TreeGrafter"/>
</dbReference>
<dbReference type="PANTHER" id="PTHR10694:SF7">
    <property type="entry name" value="[HISTONE H3]-TRIMETHYL-L-LYSINE(9) DEMETHYLASE"/>
    <property type="match status" value="1"/>
</dbReference>
<dbReference type="InterPro" id="IPR013083">
    <property type="entry name" value="Znf_RING/FYVE/PHD"/>
</dbReference>
<feature type="domain" description="JmjN" evidence="8">
    <location>
        <begin position="59"/>
        <end position="100"/>
    </location>
</feature>
<keyword evidence="5" id="KW-0862">Zinc</keyword>
<feature type="domain" description="JmjC" evidence="9">
    <location>
        <begin position="336"/>
        <end position="502"/>
    </location>
</feature>
<evidence type="ECO:0000256" key="1">
    <source>
        <dbReference type="ARBA" id="ARBA00009711"/>
    </source>
</evidence>
<dbReference type="EMBL" id="ML213618">
    <property type="protein sequence ID" value="TFK35842.1"/>
    <property type="molecule type" value="Genomic_DNA"/>
</dbReference>
<dbReference type="GO" id="GO:0005634">
    <property type="term" value="C:nucleus"/>
    <property type="evidence" value="ECO:0007669"/>
    <property type="project" value="TreeGrafter"/>
</dbReference>
<organism evidence="11 12">
    <name type="scientific">Crucibulum laeve</name>
    <dbReference type="NCBI Taxonomy" id="68775"/>
    <lineage>
        <taxon>Eukaryota</taxon>
        <taxon>Fungi</taxon>
        <taxon>Dikarya</taxon>
        <taxon>Basidiomycota</taxon>
        <taxon>Agaricomycotina</taxon>
        <taxon>Agaricomycetes</taxon>
        <taxon>Agaricomycetidae</taxon>
        <taxon>Agaricales</taxon>
        <taxon>Agaricineae</taxon>
        <taxon>Nidulariaceae</taxon>
        <taxon>Crucibulum</taxon>
    </lineage>
</organism>
<keyword evidence="4" id="KW-0863">Zinc-finger</keyword>
<evidence type="ECO:0000256" key="2">
    <source>
        <dbReference type="ARBA" id="ARBA00012900"/>
    </source>
</evidence>
<dbReference type="GO" id="GO:0140684">
    <property type="term" value="F:histone H3K9me2/H3K9me3 demethylase activity"/>
    <property type="evidence" value="ECO:0007669"/>
    <property type="project" value="UniProtKB-EC"/>
</dbReference>
<dbReference type="Pfam" id="PF13771">
    <property type="entry name" value="zf-HC5HC2H"/>
    <property type="match status" value="1"/>
</dbReference>
<dbReference type="EC" id="1.14.11.66" evidence="2"/>
<dbReference type="InterPro" id="IPR034732">
    <property type="entry name" value="EPHD"/>
</dbReference>
<evidence type="ECO:0000256" key="5">
    <source>
        <dbReference type="ARBA" id="ARBA00022833"/>
    </source>
</evidence>
<dbReference type="SMART" id="SM00545">
    <property type="entry name" value="JmjN"/>
    <property type="match status" value="1"/>
</dbReference>
<evidence type="ECO:0000256" key="7">
    <source>
        <dbReference type="SAM" id="MobiDB-lite"/>
    </source>
</evidence>
<accession>A0A5C3LSV0</accession>
<sequence>MSDFSRTPTLTPSRSPSPPPTVQPDHFYGSENAQVLPSPDSDGKTWLDPADDPLAHRGIPVFKPTMQDFEDFEGYMTKVECWGMRSGIVKVIPPKEWTSSLPSIKPQLRDVQIKRPIEQHMLGNGGLFRQENMEKRKLMTVREWVELTMKDGYRTPGLEDVGLHKRSANVVKPKTRRGKKKEADAVKADSAGPVVIKEEPIDDYHQLANGIGSTSSLVSPPNTDKASASPEVPFGNTPSGIADDEEEEKPKGKAKAKLAGKRQSRPTRAVKLAQNIGIDRAFVDNFDPQEDWLPSGTKASDYTPEFCRELERRYWRNCSLGKPAWYGADTQGSLYTDETTVWNVAHLPSTLTRILPASSEGLPGVNTPYLYFGMWRATFAWHVEDMDLFSINYIHFGAPKFWYAIPQGRAGALEQTMRGYFPNDTSQCPQFLRHKSFLASPTLLAQSSCRPNHLVQHAGEFVITFPRGYHAGFNLGLNCAESVNFALDSWLELGRRAKACECISDSVRIDVDKLLEDRARERGELPPIQYSPVRTLSKTPTKGKKVRKEVKAEIVDHVIPLLKISRKRKSEPNDEAAPKLKKIKIKASTSKATSLQPTPKPVHKLTVTLKLGPRPTEPEGYPCCLCISTSRDGLLKVHDPPLERKDAVEAAGNPKIWMAHESCASIVPETWVDEIDTQTGKEQVVFGVDGIVKDRWNLKCSACTKVRLKSHGAPVQCTKGKCPKAFHVSCAKDGSAQGLVFEVVREVAKEVVLLDSTAPAVAPAQANVDQMQVDSTTPAFDLDSMAVDNPAEGVAASASAEPASRVLKVIKKLEVQILCTQHNPAIAAAKKANKQDKIKNDLMSLPTMSRIKIRVSAGVFEVSLVRVIEETTSVEVLWDRGVKREFKWGSVVFGSTDGPVLQKPSEPAPEPERPASVMPVTTYPSVTAATANATRPIAPQPIASSSYGQSVSQQRPAQNEPVAKPCANTSYNSTYPRQNTYDYWSYANQAAQYGPAQTAPYPYYSAYFPPAVAVPGASQQPYHPYAYAQAYTQAQMAYSQGQAGHSQGQYRNGQLHWQQPYQGPSQSSSSPTHHQGGASAYPVVSTSTNAAPSRQSQSATPGPPSAPPSATPSGQVKPAGLQLRDGTSSTRPPSVTPTLSEQPTTQYSATPIPIPIVSTPTASMSQQVGPSPTIMGPGVPSSHELSALTALLQQPERVNELLQNPQLRDAVKYAADQSSRISS</sequence>
<dbReference type="PANTHER" id="PTHR10694">
    <property type="entry name" value="LYSINE-SPECIFIC DEMETHYLASE"/>
    <property type="match status" value="1"/>
</dbReference>
<dbReference type="InterPro" id="IPR003349">
    <property type="entry name" value="JmjN"/>
</dbReference>
<dbReference type="GO" id="GO:0008270">
    <property type="term" value="F:zinc ion binding"/>
    <property type="evidence" value="ECO:0007669"/>
    <property type="project" value="UniProtKB-KW"/>
</dbReference>
<feature type="region of interest" description="Disordered" evidence="7">
    <location>
        <begin position="898"/>
        <end position="917"/>
    </location>
</feature>
<dbReference type="GO" id="GO:0051864">
    <property type="term" value="F:histone H3K36 demethylase activity"/>
    <property type="evidence" value="ECO:0007669"/>
    <property type="project" value="TreeGrafter"/>
</dbReference>
<protein>
    <recommendedName>
        <fullName evidence="2">[histone H3]-trimethyl-L-lysine(9) demethylase</fullName>
        <ecNumber evidence="2">1.14.11.66</ecNumber>
    </recommendedName>
</protein>
<dbReference type="OrthoDB" id="9547406at2759"/>
<dbReference type="Pfam" id="PF02373">
    <property type="entry name" value="JmjC"/>
    <property type="match status" value="1"/>
</dbReference>
<feature type="compositionally biased region" description="Low complexity" evidence="7">
    <location>
        <begin position="1"/>
        <end position="14"/>
    </location>
</feature>
<evidence type="ECO:0000313" key="11">
    <source>
        <dbReference type="EMBL" id="TFK35842.1"/>
    </source>
</evidence>
<dbReference type="InterPro" id="IPR003347">
    <property type="entry name" value="JmjC_dom"/>
</dbReference>
<keyword evidence="3" id="KW-0479">Metal-binding</keyword>
<dbReference type="CDD" id="cd15571">
    <property type="entry name" value="ePHD"/>
    <property type="match status" value="1"/>
</dbReference>
<dbReference type="PROSITE" id="PS51184">
    <property type="entry name" value="JMJC"/>
    <property type="match status" value="1"/>
</dbReference>
<comment type="similarity">
    <text evidence="1">Belongs to the JHDM3 histone demethylase family.</text>
</comment>
<evidence type="ECO:0000256" key="3">
    <source>
        <dbReference type="ARBA" id="ARBA00022723"/>
    </source>
</evidence>
<evidence type="ECO:0000259" key="9">
    <source>
        <dbReference type="PROSITE" id="PS51184"/>
    </source>
</evidence>
<feature type="compositionally biased region" description="Low complexity" evidence="7">
    <location>
        <begin position="1148"/>
        <end position="1163"/>
    </location>
</feature>
<comment type="catalytic activity">
    <reaction evidence="6">
        <text>N(6),N(6),N(6)-trimethyl-L-lysyl(9)-[histone H3] + 2 2-oxoglutarate + 2 O2 = N(6)-methyl-L-lysyl(9)-[histone H3] + 2 formaldehyde + 2 succinate + 2 CO2</text>
        <dbReference type="Rhea" id="RHEA:60200"/>
        <dbReference type="Rhea" id="RHEA-COMP:15538"/>
        <dbReference type="Rhea" id="RHEA-COMP:15542"/>
        <dbReference type="ChEBI" id="CHEBI:15379"/>
        <dbReference type="ChEBI" id="CHEBI:16526"/>
        <dbReference type="ChEBI" id="CHEBI:16810"/>
        <dbReference type="ChEBI" id="CHEBI:16842"/>
        <dbReference type="ChEBI" id="CHEBI:30031"/>
        <dbReference type="ChEBI" id="CHEBI:61929"/>
        <dbReference type="ChEBI" id="CHEBI:61961"/>
        <dbReference type="EC" id="1.14.11.66"/>
    </reaction>
</comment>
<feature type="compositionally biased region" description="Basic residues" evidence="7">
    <location>
        <begin position="252"/>
        <end position="265"/>
    </location>
</feature>
<keyword evidence="12" id="KW-1185">Reference proteome</keyword>
<feature type="compositionally biased region" description="Polar residues" evidence="7">
    <location>
        <begin position="212"/>
        <end position="226"/>
    </location>
</feature>
<evidence type="ECO:0000259" key="10">
    <source>
        <dbReference type="PROSITE" id="PS51805"/>
    </source>
</evidence>
<dbReference type="Pfam" id="PF02375">
    <property type="entry name" value="JmjN"/>
    <property type="match status" value="1"/>
</dbReference>
<feature type="region of interest" description="Disordered" evidence="7">
    <location>
        <begin position="1057"/>
        <end position="1181"/>
    </location>
</feature>
<dbReference type="Gene3D" id="2.60.120.650">
    <property type="entry name" value="Cupin"/>
    <property type="match status" value="2"/>
</dbReference>
<dbReference type="AlphaFoldDB" id="A0A5C3LSV0"/>
<evidence type="ECO:0000259" key="8">
    <source>
        <dbReference type="PROSITE" id="PS51183"/>
    </source>
</evidence>
<feature type="domain" description="PHD-type" evidence="10">
    <location>
        <begin position="621"/>
        <end position="762"/>
    </location>
</feature>
<feature type="region of interest" description="Disordered" evidence="7">
    <location>
        <begin position="938"/>
        <end position="971"/>
    </location>
</feature>
<feature type="compositionally biased region" description="Polar residues" evidence="7">
    <location>
        <begin position="1084"/>
        <end position="1094"/>
    </location>
</feature>
<proteinExistence type="inferred from homology"/>
<reference evidence="11 12" key="1">
    <citation type="journal article" date="2019" name="Nat. Ecol. Evol.">
        <title>Megaphylogeny resolves global patterns of mushroom evolution.</title>
        <authorList>
            <person name="Varga T."/>
            <person name="Krizsan K."/>
            <person name="Foldi C."/>
            <person name="Dima B."/>
            <person name="Sanchez-Garcia M."/>
            <person name="Sanchez-Ramirez S."/>
            <person name="Szollosi G.J."/>
            <person name="Szarkandi J.G."/>
            <person name="Papp V."/>
            <person name="Albert L."/>
            <person name="Andreopoulos W."/>
            <person name="Angelini C."/>
            <person name="Antonin V."/>
            <person name="Barry K.W."/>
            <person name="Bougher N.L."/>
            <person name="Buchanan P."/>
            <person name="Buyck B."/>
            <person name="Bense V."/>
            <person name="Catcheside P."/>
            <person name="Chovatia M."/>
            <person name="Cooper J."/>
            <person name="Damon W."/>
            <person name="Desjardin D."/>
            <person name="Finy P."/>
            <person name="Geml J."/>
            <person name="Haridas S."/>
            <person name="Hughes K."/>
            <person name="Justo A."/>
            <person name="Karasinski D."/>
            <person name="Kautmanova I."/>
            <person name="Kiss B."/>
            <person name="Kocsube S."/>
            <person name="Kotiranta H."/>
            <person name="LaButti K.M."/>
            <person name="Lechner B.E."/>
            <person name="Liimatainen K."/>
            <person name="Lipzen A."/>
            <person name="Lukacs Z."/>
            <person name="Mihaltcheva S."/>
            <person name="Morgado L.N."/>
            <person name="Niskanen T."/>
            <person name="Noordeloos M.E."/>
            <person name="Ohm R.A."/>
            <person name="Ortiz-Santana B."/>
            <person name="Ovrebo C."/>
            <person name="Racz N."/>
            <person name="Riley R."/>
            <person name="Savchenko A."/>
            <person name="Shiryaev A."/>
            <person name="Soop K."/>
            <person name="Spirin V."/>
            <person name="Szebenyi C."/>
            <person name="Tomsovsky M."/>
            <person name="Tulloss R.E."/>
            <person name="Uehling J."/>
            <person name="Grigoriev I.V."/>
            <person name="Vagvolgyi C."/>
            <person name="Papp T."/>
            <person name="Martin F.M."/>
            <person name="Miettinen O."/>
            <person name="Hibbett D.S."/>
            <person name="Nagy L.G."/>
        </authorList>
    </citation>
    <scope>NUCLEOTIDE SEQUENCE [LARGE SCALE GENOMIC DNA]</scope>
    <source>
        <strain evidence="11 12">CBS 166.37</strain>
    </source>
</reference>
<evidence type="ECO:0000256" key="6">
    <source>
        <dbReference type="ARBA" id="ARBA00049349"/>
    </source>
</evidence>
<feature type="region of interest" description="Disordered" evidence="7">
    <location>
        <begin position="1"/>
        <end position="52"/>
    </location>
</feature>
<feature type="compositionally biased region" description="Polar residues" evidence="7">
    <location>
        <begin position="942"/>
        <end position="957"/>
    </location>
</feature>
<dbReference type="GO" id="GO:0000785">
    <property type="term" value="C:chromatin"/>
    <property type="evidence" value="ECO:0007669"/>
    <property type="project" value="TreeGrafter"/>
</dbReference>
<feature type="region of interest" description="Disordered" evidence="7">
    <location>
        <begin position="212"/>
        <end position="267"/>
    </location>
</feature>
<feature type="compositionally biased region" description="Pro residues" evidence="7">
    <location>
        <begin position="1101"/>
        <end position="1110"/>
    </location>
</feature>
<gene>
    <name evidence="11" type="ORF">BDQ12DRAFT_634709</name>
</gene>
<name>A0A5C3LSV0_9AGAR</name>
<evidence type="ECO:0000313" key="12">
    <source>
        <dbReference type="Proteomes" id="UP000308652"/>
    </source>
</evidence>